<dbReference type="EMBL" id="JAOQKC010000009">
    <property type="protein sequence ID" value="MCU6696825.1"/>
    <property type="molecule type" value="Genomic_DNA"/>
</dbReference>
<accession>A0ABT2RWY1</accession>
<name>A0ABT2RWY1_9FIRM</name>
<dbReference type="RefSeq" id="WP_262670713.1">
    <property type="nucleotide sequence ID" value="NZ_JAOQKC010000009.1"/>
</dbReference>
<gene>
    <name evidence="1" type="ORF">OCV63_07925</name>
</gene>
<protein>
    <recommendedName>
        <fullName evidence="3">Rpn family recombination-promoting nuclease/putative transposase</fullName>
    </recommendedName>
</protein>
<sequence length="380" mass="44143">MQTGKAYRYEKVILRPWEWLLREDRGYGKAATVESSLAEGIRQTDLEVQFDACCKRLLAEKVVVAWIMKWCIPEYREFSMEEIAEKYIVGTPSVGIMPLYPGEKKVYRIHNENTEDTSLNEGRVTYDVRFRAMIPGSSDAVEMLINIEGQNDFYPGYSLVKRALYYCCRMISSQYGTEFSRGQYGKLKKVYSIWICMNPPKKRRGTITRYRIQEEDVVGKVRENEKNYDLLTAVMVCLGAKRKDTKEELGEKQLLRMLEVLFSDEIQVEEKKWILEKEFKMPMTEELEGGVEEMCNLSKGVWEKGIEQGIEQGIERGLSRGVERGMRETVFSFVKKKMLKGKSLSQIAEELDESEEYLAPFYRLVQENPELSVKELALKA</sequence>
<evidence type="ECO:0000313" key="1">
    <source>
        <dbReference type="EMBL" id="MCU6696825.1"/>
    </source>
</evidence>
<reference evidence="1 2" key="1">
    <citation type="journal article" date="2021" name="ISME Commun">
        <title>Automated analysis of genomic sequences facilitates high-throughput and comprehensive description of bacteria.</title>
        <authorList>
            <person name="Hitch T.C.A."/>
        </authorList>
    </citation>
    <scope>NUCLEOTIDE SEQUENCE [LARGE SCALE GENOMIC DNA]</scope>
    <source>
        <strain evidence="1 2">Sanger_04</strain>
    </source>
</reference>
<keyword evidence="2" id="KW-1185">Reference proteome</keyword>
<comment type="caution">
    <text evidence="1">The sequence shown here is derived from an EMBL/GenBank/DDBJ whole genome shotgun (WGS) entry which is preliminary data.</text>
</comment>
<proteinExistence type="predicted"/>
<dbReference type="Proteomes" id="UP001652461">
    <property type="component" value="Unassembled WGS sequence"/>
</dbReference>
<organism evidence="1 2">
    <name type="scientific">Laedolimicola ammoniilytica</name>
    <dbReference type="NCBI Taxonomy" id="2981771"/>
    <lineage>
        <taxon>Bacteria</taxon>
        <taxon>Bacillati</taxon>
        <taxon>Bacillota</taxon>
        <taxon>Clostridia</taxon>
        <taxon>Lachnospirales</taxon>
        <taxon>Lachnospiraceae</taxon>
        <taxon>Laedolimicola</taxon>
    </lineage>
</organism>
<evidence type="ECO:0000313" key="2">
    <source>
        <dbReference type="Proteomes" id="UP001652461"/>
    </source>
</evidence>
<evidence type="ECO:0008006" key="3">
    <source>
        <dbReference type="Google" id="ProtNLM"/>
    </source>
</evidence>